<protein>
    <submittedName>
        <fullName evidence="2">Uncharacterized protein</fullName>
    </submittedName>
</protein>
<dbReference type="Proteomes" id="UP001586593">
    <property type="component" value="Unassembled WGS sequence"/>
</dbReference>
<keyword evidence="3" id="KW-1185">Reference proteome</keyword>
<name>A0ABR3VQ41_9PEZI</name>
<feature type="region of interest" description="Disordered" evidence="1">
    <location>
        <begin position="1"/>
        <end position="24"/>
    </location>
</feature>
<proteinExistence type="predicted"/>
<dbReference type="EMBL" id="JAZHXJ010001785">
    <property type="protein sequence ID" value="KAL1843877.1"/>
    <property type="molecule type" value="Genomic_DNA"/>
</dbReference>
<evidence type="ECO:0000313" key="2">
    <source>
        <dbReference type="EMBL" id="KAL1843877.1"/>
    </source>
</evidence>
<evidence type="ECO:0000313" key="3">
    <source>
        <dbReference type="Proteomes" id="UP001586593"/>
    </source>
</evidence>
<sequence length="167" mass="18158">MRRQKNTVDACAGPPRSGLGAPWSQRSPDALGFHRLSSGLPSFVPDSRTPSPSPCPMLHFYLFRSPCMAHTQPLQPPSPWCLVFPHSVKTHLSPAVVLACIFPRSSSEEIMRTRNHSCSSVEILWKSNAHHPAPGVCLVELPAHADRRSSAALYQHPVDGPSPSSAP</sequence>
<organism evidence="2 3">
    <name type="scientific">Phialemonium thermophilum</name>
    <dbReference type="NCBI Taxonomy" id="223376"/>
    <lineage>
        <taxon>Eukaryota</taxon>
        <taxon>Fungi</taxon>
        <taxon>Dikarya</taxon>
        <taxon>Ascomycota</taxon>
        <taxon>Pezizomycotina</taxon>
        <taxon>Sordariomycetes</taxon>
        <taxon>Sordariomycetidae</taxon>
        <taxon>Cephalothecales</taxon>
        <taxon>Cephalothecaceae</taxon>
        <taxon>Phialemonium</taxon>
    </lineage>
</organism>
<comment type="caution">
    <text evidence="2">The sequence shown here is derived from an EMBL/GenBank/DDBJ whole genome shotgun (WGS) entry which is preliminary data.</text>
</comment>
<accession>A0ABR3VQ41</accession>
<reference evidence="2 3" key="1">
    <citation type="journal article" date="2024" name="Commun. Biol.">
        <title>Comparative genomic analysis of thermophilic fungi reveals convergent evolutionary adaptations and gene losses.</title>
        <authorList>
            <person name="Steindorff A.S."/>
            <person name="Aguilar-Pontes M.V."/>
            <person name="Robinson A.J."/>
            <person name="Andreopoulos B."/>
            <person name="LaButti K."/>
            <person name="Kuo A."/>
            <person name="Mondo S."/>
            <person name="Riley R."/>
            <person name="Otillar R."/>
            <person name="Haridas S."/>
            <person name="Lipzen A."/>
            <person name="Grimwood J."/>
            <person name="Schmutz J."/>
            <person name="Clum A."/>
            <person name="Reid I.D."/>
            <person name="Moisan M.C."/>
            <person name="Butler G."/>
            <person name="Nguyen T.T.M."/>
            <person name="Dewar K."/>
            <person name="Conant G."/>
            <person name="Drula E."/>
            <person name="Henrissat B."/>
            <person name="Hansel C."/>
            <person name="Singer S."/>
            <person name="Hutchinson M.I."/>
            <person name="de Vries R.P."/>
            <person name="Natvig D.O."/>
            <person name="Powell A.J."/>
            <person name="Tsang A."/>
            <person name="Grigoriev I.V."/>
        </authorList>
    </citation>
    <scope>NUCLEOTIDE SEQUENCE [LARGE SCALE GENOMIC DNA]</scope>
    <source>
        <strain evidence="2 3">ATCC 24622</strain>
    </source>
</reference>
<evidence type="ECO:0000256" key="1">
    <source>
        <dbReference type="SAM" id="MobiDB-lite"/>
    </source>
</evidence>
<gene>
    <name evidence="2" type="ORF">VTK73DRAFT_2709</name>
</gene>